<name>A0AAW0CZ82_9AGAR</name>
<reference evidence="1 2" key="1">
    <citation type="submission" date="2024-01" db="EMBL/GenBank/DDBJ databases">
        <title>A draft genome for a cacao thread blight-causing isolate of Paramarasmius palmivorus.</title>
        <authorList>
            <person name="Baruah I.K."/>
            <person name="Bukari Y."/>
            <person name="Amoako-Attah I."/>
            <person name="Meinhardt L.W."/>
            <person name="Bailey B.A."/>
            <person name="Cohen S.P."/>
        </authorList>
    </citation>
    <scope>NUCLEOTIDE SEQUENCE [LARGE SCALE GENOMIC DNA]</scope>
    <source>
        <strain evidence="1 2">GH-12</strain>
    </source>
</reference>
<gene>
    <name evidence="1" type="ORF">VNI00_008164</name>
</gene>
<dbReference type="AlphaFoldDB" id="A0AAW0CZ82"/>
<evidence type="ECO:0000313" key="1">
    <source>
        <dbReference type="EMBL" id="KAK7043996.1"/>
    </source>
</evidence>
<keyword evidence="2" id="KW-1185">Reference proteome</keyword>
<protein>
    <submittedName>
        <fullName evidence="1">Uncharacterized protein</fullName>
    </submittedName>
</protein>
<dbReference type="EMBL" id="JAYKXP010000027">
    <property type="protein sequence ID" value="KAK7043996.1"/>
    <property type="molecule type" value="Genomic_DNA"/>
</dbReference>
<comment type="caution">
    <text evidence="1">The sequence shown here is derived from an EMBL/GenBank/DDBJ whole genome shotgun (WGS) entry which is preliminary data.</text>
</comment>
<proteinExistence type="predicted"/>
<dbReference type="Proteomes" id="UP001383192">
    <property type="component" value="Unassembled WGS sequence"/>
</dbReference>
<sequence>MIVWLYLSVYTYYRLDSLNVCKSILVHPQLLLQEKEGAIMFMVLYRPSGEQVSSVVRYLERLVKEDDDFQIGA</sequence>
<organism evidence="1 2">
    <name type="scientific">Paramarasmius palmivorus</name>
    <dbReference type="NCBI Taxonomy" id="297713"/>
    <lineage>
        <taxon>Eukaryota</taxon>
        <taxon>Fungi</taxon>
        <taxon>Dikarya</taxon>
        <taxon>Basidiomycota</taxon>
        <taxon>Agaricomycotina</taxon>
        <taxon>Agaricomycetes</taxon>
        <taxon>Agaricomycetidae</taxon>
        <taxon>Agaricales</taxon>
        <taxon>Marasmiineae</taxon>
        <taxon>Marasmiaceae</taxon>
        <taxon>Paramarasmius</taxon>
    </lineage>
</organism>
<evidence type="ECO:0000313" key="2">
    <source>
        <dbReference type="Proteomes" id="UP001383192"/>
    </source>
</evidence>
<accession>A0AAW0CZ82</accession>